<name>A0AA38MCD1_9CUCU</name>
<dbReference type="Pfam" id="PF00097">
    <property type="entry name" value="zf-C3HC4"/>
    <property type="match status" value="1"/>
</dbReference>
<evidence type="ECO:0000256" key="1">
    <source>
        <dbReference type="ARBA" id="ARBA00022723"/>
    </source>
</evidence>
<keyword evidence="1" id="KW-0479">Metal-binding</keyword>
<dbReference type="InterPro" id="IPR013083">
    <property type="entry name" value="Znf_RING/FYVE/PHD"/>
</dbReference>
<comment type="caution">
    <text evidence="6">The sequence shown here is derived from an EMBL/GenBank/DDBJ whole genome shotgun (WGS) entry which is preliminary data.</text>
</comment>
<evidence type="ECO:0000259" key="5">
    <source>
        <dbReference type="PROSITE" id="PS50089"/>
    </source>
</evidence>
<keyword evidence="7" id="KW-1185">Reference proteome</keyword>
<dbReference type="InterPro" id="IPR018957">
    <property type="entry name" value="Znf_C3HC4_RING-type"/>
</dbReference>
<dbReference type="SMART" id="SM00184">
    <property type="entry name" value="RING"/>
    <property type="match status" value="1"/>
</dbReference>
<evidence type="ECO:0000256" key="4">
    <source>
        <dbReference type="PROSITE-ProRule" id="PRU00175"/>
    </source>
</evidence>
<feature type="domain" description="RING-type" evidence="5">
    <location>
        <begin position="23"/>
        <end position="62"/>
    </location>
</feature>
<protein>
    <recommendedName>
        <fullName evidence="5">RING-type domain-containing protein</fullName>
    </recommendedName>
</protein>
<gene>
    <name evidence="6" type="ORF">Zmor_017215</name>
</gene>
<evidence type="ECO:0000313" key="6">
    <source>
        <dbReference type="EMBL" id="KAJ3651159.1"/>
    </source>
</evidence>
<evidence type="ECO:0000256" key="3">
    <source>
        <dbReference type="ARBA" id="ARBA00022833"/>
    </source>
</evidence>
<dbReference type="GO" id="GO:0008270">
    <property type="term" value="F:zinc ion binding"/>
    <property type="evidence" value="ECO:0007669"/>
    <property type="project" value="UniProtKB-KW"/>
</dbReference>
<accession>A0AA38MCD1</accession>
<dbReference type="SUPFAM" id="SSF57850">
    <property type="entry name" value="RING/U-box"/>
    <property type="match status" value="1"/>
</dbReference>
<dbReference type="InterPro" id="IPR017907">
    <property type="entry name" value="Znf_RING_CS"/>
</dbReference>
<evidence type="ECO:0000313" key="7">
    <source>
        <dbReference type="Proteomes" id="UP001168821"/>
    </source>
</evidence>
<keyword evidence="2 4" id="KW-0863">Zinc-finger</keyword>
<dbReference type="InterPro" id="IPR001841">
    <property type="entry name" value="Znf_RING"/>
</dbReference>
<dbReference type="EMBL" id="JALNTZ010000005">
    <property type="protein sequence ID" value="KAJ3651159.1"/>
    <property type="molecule type" value="Genomic_DNA"/>
</dbReference>
<dbReference type="GO" id="GO:1990841">
    <property type="term" value="F:promoter-specific chromatin binding"/>
    <property type="evidence" value="ECO:0007669"/>
    <property type="project" value="TreeGrafter"/>
</dbReference>
<dbReference type="AlphaFoldDB" id="A0AA38MCD1"/>
<keyword evidence="3" id="KW-0862">Zinc</keyword>
<dbReference type="Gene3D" id="3.30.40.10">
    <property type="entry name" value="Zinc/RING finger domain, C3HC4 (zinc finger)"/>
    <property type="match status" value="1"/>
</dbReference>
<dbReference type="PROSITE" id="PS50089">
    <property type="entry name" value="ZF_RING_2"/>
    <property type="match status" value="1"/>
</dbReference>
<dbReference type="PANTHER" id="PTHR10825">
    <property type="entry name" value="RING FINGER DOMAIN-CONTAINING, POLYCOMB GROUP COMPONENT"/>
    <property type="match status" value="1"/>
</dbReference>
<dbReference type="GO" id="GO:0035102">
    <property type="term" value="C:PRC1 complex"/>
    <property type="evidence" value="ECO:0007669"/>
    <property type="project" value="TreeGrafter"/>
</dbReference>
<proteinExistence type="predicted"/>
<dbReference type="PROSITE" id="PS00518">
    <property type="entry name" value="ZF_RING_1"/>
    <property type="match status" value="1"/>
</dbReference>
<dbReference type="FunFam" id="3.30.40.10:FF:000033">
    <property type="entry name" value="Polycomb group RING finger protein 3"/>
    <property type="match status" value="1"/>
</dbReference>
<dbReference type="GO" id="GO:0000122">
    <property type="term" value="P:negative regulation of transcription by RNA polymerase II"/>
    <property type="evidence" value="ECO:0007669"/>
    <property type="project" value="TreeGrafter"/>
</dbReference>
<reference evidence="6" key="1">
    <citation type="journal article" date="2023" name="G3 (Bethesda)">
        <title>Whole genome assemblies of Zophobas morio and Tenebrio molitor.</title>
        <authorList>
            <person name="Kaur S."/>
            <person name="Stinson S.A."/>
            <person name="diCenzo G.C."/>
        </authorList>
    </citation>
    <scope>NUCLEOTIDE SEQUENCE</scope>
    <source>
        <strain evidence="6">QUZm001</strain>
    </source>
</reference>
<organism evidence="6 7">
    <name type="scientific">Zophobas morio</name>
    <dbReference type="NCBI Taxonomy" id="2755281"/>
    <lineage>
        <taxon>Eukaryota</taxon>
        <taxon>Metazoa</taxon>
        <taxon>Ecdysozoa</taxon>
        <taxon>Arthropoda</taxon>
        <taxon>Hexapoda</taxon>
        <taxon>Insecta</taxon>
        <taxon>Pterygota</taxon>
        <taxon>Neoptera</taxon>
        <taxon>Endopterygota</taxon>
        <taxon>Coleoptera</taxon>
        <taxon>Polyphaga</taxon>
        <taxon>Cucujiformia</taxon>
        <taxon>Tenebrionidae</taxon>
        <taxon>Zophobas</taxon>
    </lineage>
</organism>
<dbReference type="PANTHER" id="PTHR10825:SF29">
    <property type="entry name" value="POLYCOMB GROUP RING FINGER PROTEIN 1"/>
    <property type="match status" value="1"/>
</dbReference>
<dbReference type="Proteomes" id="UP001168821">
    <property type="component" value="Unassembled WGS sequence"/>
</dbReference>
<evidence type="ECO:0000256" key="2">
    <source>
        <dbReference type="ARBA" id="ARBA00022771"/>
    </source>
</evidence>
<sequence length="139" mass="16167">MDPPPPQKHEKIKLVEINSYLTCYLCEGYLIDATTISECLHSFCRSCIINFLQENCYCPICEVIINKAKPCLKLDKTLQDIVYKLVPGLFVKEMYRRKEFFQNRPALAPKVSPEERGEDTERTIFNPQDAISLSIEYIR</sequence>